<feature type="transmembrane region" description="Helical" evidence="1">
    <location>
        <begin position="56"/>
        <end position="75"/>
    </location>
</feature>
<keyword evidence="1" id="KW-0812">Transmembrane</keyword>
<sequence>MDIIIWISIGVFLLLPYYQKVFVSNSLKVRRHILVWISFNVFMSLVYYFVNKQIYSTAFVILISSSLYYFFSYMLHAKKIAELDLTEELNLLKKTKSFQAIKRTIFISILVFLIYDIVLIYSDKSLLLSLDKVYFVSIIVIAYIQIIKYEREGK</sequence>
<comment type="caution">
    <text evidence="2">The sequence shown here is derived from an EMBL/GenBank/DDBJ whole genome shotgun (WGS) entry which is preliminary data.</text>
</comment>
<dbReference type="RefSeq" id="WP_151147647.1">
    <property type="nucleotide sequence ID" value="NZ_WAGX01000007.1"/>
</dbReference>
<accession>A0A7V7QIA4</accession>
<gene>
    <name evidence="2" type="ORF">F7O84_16180</name>
</gene>
<dbReference type="Proteomes" id="UP000461768">
    <property type="component" value="Unassembled WGS sequence"/>
</dbReference>
<evidence type="ECO:0000313" key="3">
    <source>
        <dbReference type="Proteomes" id="UP000461768"/>
    </source>
</evidence>
<name>A0A7V7QIA4_9FIRM</name>
<dbReference type="AlphaFoldDB" id="A0A7V7QIA4"/>
<keyword evidence="1" id="KW-0472">Membrane</keyword>
<protein>
    <submittedName>
        <fullName evidence="2">Uncharacterized protein</fullName>
    </submittedName>
</protein>
<evidence type="ECO:0000313" key="2">
    <source>
        <dbReference type="EMBL" id="KAB1435912.1"/>
    </source>
</evidence>
<dbReference type="EMBL" id="WAGX01000007">
    <property type="protein sequence ID" value="KAB1435912.1"/>
    <property type="molecule type" value="Genomic_DNA"/>
</dbReference>
<feature type="transmembrane region" description="Helical" evidence="1">
    <location>
        <begin position="6"/>
        <end position="21"/>
    </location>
</feature>
<keyword evidence="1" id="KW-1133">Transmembrane helix</keyword>
<feature type="transmembrane region" description="Helical" evidence="1">
    <location>
        <begin position="33"/>
        <end position="50"/>
    </location>
</feature>
<feature type="transmembrane region" description="Helical" evidence="1">
    <location>
        <begin position="133"/>
        <end position="149"/>
    </location>
</feature>
<reference evidence="2 3" key="2">
    <citation type="submission" date="2020-02" db="EMBL/GenBank/DDBJ databases">
        <title>Candidatus Galacturonibacter soehngenii shows hetero-acetogenic catabolism of galacturonic acid but lacks a canonical carbon monoxide dehydrogenase/acetyl-CoA synthase complex.</title>
        <authorList>
            <person name="Diender M."/>
            <person name="Stouten G.R."/>
            <person name="Petersen J.F."/>
            <person name="Nielsen P.H."/>
            <person name="Dueholm M.S."/>
            <person name="Pronk J.T."/>
            <person name="Van Loosdrecht M.C.M."/>
        </authorList>
    </citation>
    <scope>NUCLEOTIDE SEQUENCE [LARGE SCALE GENOMIC DNA]</scope>
    <source>
        <strain evidence="2">GalUA</strain>
    </source>
</reference>
<reference evidence="2 3" key="1">
    <citation type="submission" date="2019-09" db="EMBL/GenBank/DDBJ databases">
        <authorList>
            <person name="Valk L.C."/>
        </authorList>
    </citation>
    <scope>NUCLEOTIDE SEQUENCE [LARGE SCALE GENOMIC DNA]</scope>
    <source>
        <strain evidence="2">GalUA</strain>
    </source>
</reference>
<organism evidence="2 3">
    <name type="scientific">Candidatus Galacturonatibacter soehngenii</name>
    <dbReference type="NCBI Taxonomy" id="2307010"/>
    <lineage>
        <taxon>Bacteria</taxon>
        <taxon>Bacillati</taxon>
        <taxon>Bacillota</taxon>
        <taxon>Clostridia</taxon>
        <taxon>Lachnospirales</taxon>
        <taxon>Lachnospiraceae</taxon>
        <taxon>Candidatus Galacturonatibacter</taxon>
    </lineage>
</organism>
<proteinExistence type="predicted"/>
<feature type="transmembrane region" description="Helical" evidence="1">
    <location>
        <begin position="104"/>
        <end position="121"/>
    </location>
</feature>
<evidence type="ECO:0000256" key="1">
    <source>
        <dbReference type="SAM" id="Phobius"/>
    </source>
</evidence>
<keyword evidence="3" id="KW-1185">Reference proteome</keyword>